<evidence type="ECO:0000313" key="5">
    <source>
        <dbReference type="Proteomes" id="UP000593988"/>
    </source>
</evidence>
<evidence type="ECO:0000256" key="2">
    <source>
        <dbReference type="ARBA" id="ARBA00014531"/>
    </source>
</evidence>
<comment type="subcellular location">
    <subcellularLocation>
        <location evidence="1">Host nucleus</location>
    </subcellularLocation>
</comment>
<dbReference type="RefSeq" id="YP_010761587.1">
    <property type="nucleotide sequence ID" value="NC_073600.1"/>
</dbReference>
<dbReference type="Proteomes" id="UP000593988">
    <property type="component" value="Segment"/>
</dbReference>
<gene>
    <name evidence="4" type="primary">21</name>
    <name evidence="4" type="ORF">SEA_YAVRU_21</name>
</gene>
<reference evidence="4 5" key="1">
    <citation type="submission" date="2020-08" db="EMBL/GenBank/DDBJ databases">
        <authorList>
            <person name="Ulker M."/>
            <person name="Siddiqui F.A."/>
            <person name="Anastasi R.E."/>
            <person name="Conroy D.J."/>
            <person name="Edwards E.G."/>
            <person name="Gerton T.J."/>
            <person name="Laizure I.E."/>
            <person name="Reynolds J.D."/>
            <person name="Ouellette S.K."/>
            <person name="Duggan K.O."/>
            <person name="Johnson K.C."/>
            <person name="MacLea K.S."/>
            <person name="Gurney S.M.R."/>
            <person name="Garlena R.A."/>
            <person name="Russell D.A."/>
            <person name="Pope W.H."/>
            <person name="Jacobs-Sera D."/>
            <person name="Hatfull G.F."/>
        </authorList>
    </citation>
    <scope>NUCLEOTIDE SEQUENCE [LARGE SCALE GENOMIC DNA]</scope>
</reference>
<name>A0A7M1CIS1_9CAUD</name>
<dbReference type="Gene3D" id="3.40.50.300">
    <property type="entry name" value="P-loop containing nucleotide triphosphate hydrolases"/>
    <property type="match status" value="1"/>
</dbReference>
<keyword evidence="3" id="KW-1048">Host nucleus</keyword>
<protein>
    <recommendedName>
        <fullName evidence="2">Replication-associated protein</fullName>
    </recommendedName>
</protein>
<proteinExistence type="predicted"/>
<keyword evidence="5" id="KW-1185">Reference proteome</keyword>
<organism evidence="4 5">
    <name type="scientific">Arthrobacter phage Yavru</name>
    <dbReference type="NCBI Taxonomy" id="2776857"/>
    <lineage>
        <taxon>Viruses</taxon>
        <taxon>Duplodnaviria</taxon>
        <taxon>Heunggongvirae</taxon>
        <taxon>Uroviricota</taxon>
        <taxon>Caudoviricetes</taxon>
        <taxon>Whytuvirus</taxon>
        <taxon>Whytuvirus yavru</taxon>
    </lineage>
</organism>
<evidence type="ECO:0000256" key="3">
    <source>
        <dbReference type="ARBA" id="ARBA00022562"/>
    </source>
</evidence>
<accession>A0A7M1CIS1</accession>
<dbReference type="EMBL" id="MT889364">
    <property type="protein sequence ID" value="QOP64232.1"/>
    <property type="molecule type" value="Genomic_DNA"/>
</dbReference>
<evidence type="ECO:0000313" key="4">
    <source>
        <dbReference type="EMBL" id="QOP64232.1"/>
    </source>
</evidence>
<evidence type="ECO:0000256" key="1">
    <source>
        <dbReference type="ARBA" id="ARBA00004147"/>
    </source>
</evidence>
<dbReference type="GeneID" id="80090837"/>
<dbReference type="InterPro" id="IPR027417">
    <property type="entry name" value="P-loop_NTPase"/>
</dbReference>
<dbReference type="KEGG" id="vg:80090837"/>
<sequence length="125" mass="13738">MQRNDLEADVVGAALNGDKILVLADTRDVVRPIFETIADAFQGDDGKVMDGVTIRRQNGRERIELRNGSRITFGTVRRPDSLRGLIADRVYTPDGTKVEVLRILEAVTITSPTAATLLYGIRVEA</sequence>